<feature type="region of interest" description="Disordered" evidence="1">
    <location>
        <begin position="33"/>
        <end position="60"/>
    </location>
</feature>
<dbReference type="Proteomes" id="UP001342418">
    <property type="component" value="Chromosome"/>
</dbReference>
<protein>
    <recommendedName>
        <fullName evidence="2">Bacterial CdiA-CT RNAse A domain-containing protein</fullName>
    </recommendedName>
</protein>
<dbReference type="EMBL" id="CP030941">
    <property type="protein sequence ID" value="UUP18908.1"/>
    <property type="molecule type" value="Genomic_DNA"/>
</dbReference>
<evidence type="ECO:0000313" key="4">
    <source>
        <dbReference type="Proteomes" id="UP001342418"/>
    </source>
</evidence>
<dbReference type="RefSeq" id="WP_338531100.1">
    <property type="nucleotide sequence ID" value="NZ_CP030941.1"/>
</dbReference>
<evidence type="ECO:0000259" key="2">
    <source>
        <dbReference type="Pfam" id="PF18431"/>
    </source>
</evidence>
<dbReference type="Pfam" id="PF18431">
    <property type="entry name" value="RNAse_A_bac"/>
    <property type="match status" value="1"/>
</dbReference>
<gene>
    <name evidence="3" type="ORF">NTH_03394</name>
</gene>
<reference evidence="3 4" key="1">
    <citation type="submission" date="2018-07" db="EMBL/GenBank/DDBJ databases">
        <title>Genome sequence of Nitratireductor thuwali#1536.</title>
        <authorList>
            <person name="Michoud G."/>
            <person name="Merlino G."/>
            <person name="Sefrji F.O."/>
            <person name="Daffonchio D."/>
        </authorList>
    </citation>
    <scope>NUCLEOTIDE SEQUENCE [LARGE SCALE GENOMIC DNA]</scope>
    <source>
        <strain evidence="4">Nit1536</strain>
    </source>
</reference>
<keyword evidence="4" id="KW-1185">Reference proteome</keyword>
<feature type="domain" description="Bacterial CdiA-CT RNAse A" evidence="2">
    <location>
        <begin position="88"/>
        <end position="208"/>
    </location>
</feature>
<name>A0ABY5MLR0_9HYPH</name>
<evidence type="ECO:0000313" key="3">
    <source>
        <dbReference type="EMBL" id="UUP18908.1"/>
    </source>
</evidence>
<evidence type="ECO:0000256" key="1">
    <source>
        <dbReference type="SAM" id="MobiDB-lite"/>
    </source>
</evidence>
<accession>A0ABY5MLR0</accession>
<organism evidence="3 4">
    <name type="scientific">Nitratireductor thuwali</name>
    <dbReference type="NCBI Taxonomy" id="2267699"/>
    <lineage>
        <taxon>Bacteria</taxon>
        <taxon>Pseudomonadati</taxon>
        <taxon>Pseudomonadota</taxon>
        <taxon>Alphaproteobacteria</taxon>
        <taxon>Hyphomicrobiales</taxon>
        <taxon>Phyllobacteriaceae</taxon>
        <taxon>Nitratireductor</taxon>
    </lineage>
</organism>
<proteinExistence type="predicted"/>
<sequence length="208" mass="22959">MAIEAQLAEQVAWYRFLFAARRLERALKYNPNWQSQPRVPAGRPDGGRWTDGSGRAESGTEGEIVRLVQAEAGQGYRIDLLDEEAAGGHAIRSHVGRSPESLLARVRGEHYFGFIFEIRRKRDGSFPTVAAANRLVNATLSRNRSVVEAVAGGELGRAFVTAEFRSKTGIEAYGYGEHAAPRLRDTYGVGVLIAHDPNTHRRFRVVAA</sequence>
<dbReference type="InterPro" id="IPR041436">
    <property type="entry name" value="RNAse_A_bac"/>
</dbReference>